<comment type="caution">
    <text evidence="1">The sequence shown here is derived from an EMBL/GenBank/DDBJ whole genome shotgun (WGS) entry which is preliminary data.</text>
</comment>
<evidence type="ECO:0000313" key="1">
    <source>
        <dbReference type="EMBL" id="EYC09187.1"/>
    </source>
</evidence>
<reference evidence="2" key="1">
    <citation type="journal article" date="2015" name="Nat. Genet.">
        <title>The genome and transcriptome of the zoonotic hookworm Ancylostoma ceylanicum identify infection-specific gene families.</title>
        <authorList>
            <person name="Schwarz E.M."/>
            <person name="Hu Y."/>
            <person name="Antoshechkin I."/>
            <person name="Miller M.M."/>
            <person name="Sternberg P.W."/>
            <person name="Aroian R.V."/>
        </authorList>
    </citation>
    <scope>NUCLEOTIDE SEQUENCE</scope>
    <source>
        <strain evidence="2">HY135</strain>
    </source>
</reference>
<gene>
    <name evidence="1" type="primary">Acey_s0061.g3196</name>
    <name evidence="1" type="ORF">Y032_0061g3196</name>
</gene>
<dbReference type="Proteomes" id="UP000024635">
    <property type="component" value="Unassembled WGS sequence"/>
</dbReference>
<keyword evidence="2" id="KW-1185">Reference proteome</keyword>
<evidence type="ECO:0000313" key="2">
    <source>
        <dbReference type="Proteomes" id="UP000024635"/>
    </source>
</evidence>
<sequence>MIRLMRVVSGRVLCVYIHALHPPLSIVYASTLCELEHVFYGYRNPRTFGPISCDGAHVELSNLKYVLQM</sequence>
<name>A0A016U2U0_9BILA</name>
<protein>
    <submittedName>
        <fullName evidence="1">Uncharacterized protein</fullName>
    </submittedName>
</protein>
<proteinExistence type="predicted"/>
<dbReference type="AlphaFoldDB" id="A0A016U2U0"/>
<organism evidence="1 2">
    <name type="scientific">Ancylostoma ceylanicum</name>
    <dbReference type="NCBI Taxonomy" id="53326"/>
    <lineage>
        <taxon>Eukaryota</taxon>
        <taxon>Metazoa</taxon>
        <taxon>Ecdysozoa</taxon>
        <taxon>Nematoda</taxon>
        <taxon>Chromadorea</taxon>
        <taxon>Rhabditida</taxon>
        <taxon>Rhabditina</taxon>
        <taxon>Rhabditomorpha</taxon>
        <taxon>Strongyloidea</taxon>
        <taxon>Ancylostomatidae</taxon>
        <taxon>Ancylostomatinae</taxon>
        <taxon>Ancylostoma</taxon>
    </lineage>
</organism>
<accession>A0A016U2U0</accession>
<dbReference type="EMBL" id="JARK01001397">
    <property type="protein sequence ID" value="EYC09187.1"/>
    <property type="molecule type" value="Genomic_DNA"/>
</dbReference>